<sequence length="504" mass="54214">MSLVHAFPGESHTEVASRGGGRGPFAQRRARCRLRSMRRACRMMSVMEHEERTQSNRRAFIATGTLAGLAGVAGAGGALLPATPAAAAEPDREYWINVRDHGANGDGRADDIAVFQKAIDDAATGDRRRAVLVPPGRYLITSLDVKTQVRIVGFGAAAFQFALGSRFNGVQFEPFNEDMSSEPMFRLGAGASLENLAVRGQRWSQSAPSRSLGIEVAGGFEARLGMVQVLNFAGTGIRIKQLNNSRWHDVYIDGCGTSTDAAMVIESDGGETNYNIFDQLTIQHSKNAALDIGWGSSAKDVATNLTFIGLHVESTADQGNNDRLNTGPLLRLGNSRQLTFLSSYILGLASPLVEHDHSRDGIARPGGVQFIGGEITQRGTPDGFTPAHSTLFTLTKGADFVISGVRFDDLRVPAVTVGKDYGAVLADWTNRFRVIAAVDSPVVDNRSRRSRAFNGMGLVPPASFDEQVVFNRQLLASETNYADPTEPATGRFTEITRHSGTNAS</sequence>
<dbReference type="InterPro" id="IPR011050">
    <property type="entry name" value="Pectin_lyase_fold/virulence"/>
</dbReference>
<dbReference type="Proteomes" id="UP000283946">
    <property type="component" value="Chromosome"/>
</dbReference>
<dbReference type="InterPro" id="IPR012334">
    <property type="entry name" value="Pectin_lyas_fold"/>
</dbReference>
<feature type="region of interest" description="Disordered" evidence="1">
    <location>
        <begin position="1"/>
        <end position="25"/>
    </location>
</feature>
<dbReference type="Gene3D" id="2.160.20.10">
    <property type="entry name" value="Single-stranded right-handed beta-helix, Pectin lyase-like"/>
    <property type="match status" value="1"/>
</dbReference>
<reference evidence="3 4" key="1">
    <citation type="submission" date="2018-03" db="EMBL/GenBank/DDBJ databases">
        <title>Bacteriophage NCPPB3778 and a type I-E CRISPR drive the evolution of the US Biological Select Agent, Rathayibacter toxicus.</title>
        <authorList>
            <person name="Davis E.W.II."/>
            <person name="Tabima J.F."/>
            <person name="Weisberg A.J."/>
            <person name="Dantas Lopes L."/>
            <person name="Wiseman M.S."/>
            <person name="Wiseman M.S."/>
            <person name="Pupko T."/>
            <person name="Belcher M.S."/>
            <person name="Sechler A.J."/>
            <person name="Tancos M.A."/>
            <person name="Schroeder B.K."/>
            <person name="Murray T.D."/>
            <person name="Luster D.G."/>
            <person name="Schneider W.L."/>
            <person name="Rogers E."/>
            <person name="Andreote F.D."/>
            <person name="Grunwald N.J."/>
            <person name="Putnam M.L."/>
            <person name="Chang J.H."/>
        </authorList>
    </citation>
    <scope>NUCLEOTIDE SEQUENCE [LARGE SCALE GENOMIC DNA]</scope>
    <source>
        <strain evidence="3 4">NCCPB 2253</strain>
    </source>
</reference>
<evidence type="ECO:0000313" key="4">
    <source>
        <dbReference type="Proteomes" id="UP000283946"/>
    </source>
</evidence>
<proteinExistence type="predicted"/>
<dbReference type="AlphaFoldDB" id="A0AAD1AGY4"/>
<evidence type="ECO:0000256" key="1">
    <source>
        <dbReference type="SAM" id="MobiDB-lite"/>
    </source>
</evidence>
<dbReference type="Pfam" id="PF12708">
    <property type="entry name" value="Pect-lyase_RHGA_epim"/>
    <property type="match status" value="1"/>
</dbReference>
<name>A0AAD1AGY4_9MICO</name>
<dbReference type="InterPro" id="IPR006311">
    <property type="entry name" value="TAT_signal"/>
</dbReference>
<protein>
    <recommendedName>
        <fullName evidence="2">Rhamnogalacturonase A/B/Epimerase-like pectate lyase domain-containing protein</fullName>
    </recommendedName>
</protein>
<gene>
    <name evidence="3" type="ORF">C7V51_11370</name>
</gene>
<organism evidence="3 4">
    <name type="scientific">Rathayibacter iranicus</name>
    <dbReference type="NCBI Taxonomy" id="59737"/>
    <lineage>
        <taxon>Bacteria</taxon>
        <taxon>Bacillati</taxon>
        <taxon>Actinomycetota</taxon>
        <taxon>Actinomycetes</taxon>
        <taxon>Micrococcales</taxon>
        <taxon>Microbacteriaceae</taxon>
        <taxon>Rathayibacter</taxon>
    </lineage>
</organism>
<dbReference type="EMBL" id="CP028130">
    <property type="protein sequence ID" value="AZZ56409.1"/>
    <property type="molecule type" value="Genomic_DNA"/>
</dbReference>
<dbReference type="PROSITE" id="PS51318">
    <property type="entry name" value="TAT"/>
    <property type="match status" value="1"/>
</dbReference>
<evidence type="ECO:0000313" key="3">
    <source>
        <dbReference type="EMBL" id="AZZ56409.1"/>
    </source>
</evidence>
<dbReference type="KEGG" id="ria:C7V51_11370"/>
<accession>A0AAD1AGY4</accession>
<dbReference type="SUPFAM" id="SSF51126">
    <property type="entry name" value="Pectin lyase-like"/>
    <property type="match status" value="1"/>
</dbReference>
<feature type="domain" description="Rhamnogalacturonase A/B/Epimerase-like pectate lyase" evidence="2">
    <location>
        <begin position="95"/>
        <end position="297"/>
    </location>
</feature>
<evidence type="ECO:0000259" key="2">
    <source>
        <dbReference type="Pfam" id="PF12708"/>
    </source>
</evidence>
<dbReference type="InterPro" id="IPR024535">
    <property type="entry name" value="RHGA/B-epi-like_pectate_lyase"/>
</dbReference>